<dbReference type="InParanoid" id="A0A2V0P6J2"/>
<evidence type="ECO:0000313" key="4">
    <source>
        <dbReference type="EMBL" id="GBF93483.1"/>
    </source>
</evidence>
<dbReference type="EMBL" id="BDRX01000041">
    <property type="protein sequence ID" value="GBF93483.1"/>
    <property type="molecule type" value="Genomic_DNA"/>
</dbReference>
<dbReference type="InterPro" id="IPR003593">
    <property type="entry name" value="AAA+_ATPase"/>
</dbReference>
<sequence length="256" mass="25851">MSPPPLLEVVGLSRTLQGGSSPLWEGISFSLQPGDVLFIRGPSGIGKTLLLRSLALLDPAEGGTLRLRGQAPSELGIPAWRSDVIYVHQSRVDFPGTPLEFFELAQKLAARRGRPAGDLAAAAAAMGLDPSVVLNQKWASLSGGQAQRASLAVAAALRPAALLLDEPTSACDPEAVRAVEAALAACGAALVWVTHDGAQPGRVGGRQLELPGGAVSAIEGGLHPQAKAAAAAARGGGRQAAAGAGPREGVEVAIGP</sequence>
<dbReference type="STRING" id="307507.A0A2V0P6J2"/>
<dbReference type="InterPro" id="IPR027417">
    <property type="entry name" value="P-loop_NTPase"/>
</dbReference>
<proteinExistence type="predicted"/>
<protein>
    <recommendedName>
        <fullName evidence="3">ABC transporter domain-containing protein</fullName>
    </recommendedName>
</protein>
<dbReference type="GO" id="GO:0005524">
    <property type="term" value="F:ATP binding"/>
    <property type="evidence" value="ECO:0007669"/>
    <property type="project" value="UniProtKB-KW"/>
</dbReference>
<gene>
    <name evidence="4" type="ORF">Rsub_06616</name>
</gene>
<accession>A0A2V0P6J2</accession>
<feature type="domain" description="ABC transporter" evidence="3">
    <location>
        <begin position="7"/>
        <end position="237"/>
    </location>
</feature>
<evidence type="ECO:0000259" key="3">
    <source>
        <dbReference type="PROSITE" id="PS50893"/>
    </source>
</evidence>
<dbReference type="Pfam" id="PF00005">
    <property type="entry name" value="ABC_tran"/>
    <property type="match status" value="1"/>
</dbReference>
<dbReference type="PROSITE" id="PS00211">
    <property type="entry name" value="ABC_TRANSPORTER_1"/>
    <property type="match status" value="1"/>
</dbReference>
<dbReference type="PANTHER" id="PTHR43119">
    <property type="entry name" value="ABC TRANSPORT PROTEIN ATP-BINDING COMPONENT-RELATED"/>
    <property type="match status" value="1"/>
</dbReference>
<dbReference type="InterPro" id="IPR003439">
    <property type="entry name" value="ABC_transporter-like_ATP-bd"/>
</dbReference>
<dbReference type="InterPro" id="IPR017871">
    <property type="entry name" value="ABC_transporter-like_CS"/>
</dbReference>
<name>A0A2V0P6J2_9CHLO</name>
<organism evidence="4 5">
    <name type="scientific">Raphidocelis subcapitata</name>
    <dbReference type="NCBI Taxonomy" id="307507"/>
    <lineage>
        <taxon>Eukaryota</taxon>
        <taxon>Viridiplantae</taxon>
        <taxon>Chlorophyta</taxon>
        <taxon>core chlorophytes</taxon>
        <taxon>Chlorophyceae</taxon>
        <taxon>CS clade</taxon>
        <taxon>Sphaeropleales</taxon>
        <taxon>Selenastraceae</taxon>
        <taxon>Raphidocelis</taxon>
    </lineage>
</organism>
<dbReference type="PROSITE" id="PS50893">
    <property type="entry name" value="ABC_TRANSPORTER_2"/>
    <property type="match status" value="1"/>
</dbReference>
<dbReference type="Proteomes" id="UP000247498">
    <property type="component" value="Unassembled WGS sequence"/>
</dbReference>
<keyword evidence="2" id="KW-0067">ATP-binding</keyword>
<dbReference type="OrthoDB" id="6593433at2759"/>
<dbReference type="GO" id="GO:0016887">
    <property type="term" value="F:ATP hydrolysis activity"/>
    <property type="evidence" value="ECO:0007669"/>
    <property type="project" value="InterPro"/>
</dbReference>
<dbReference type="Gene3D" id="3.40.50.300">
    <property type="entry name" value="P-loop containing nucleotide triphosphate hydrolases"/>
    <property type="match status" value="1"/>
</dbReference>
<keyword evidence="5" id="KW-1185">Reference proteome</keyword>
<dbReference type="AlphaFoldDB" id="A0A2V0P6J2"/>
<dbReference type="SMART" id="SM00382">
    <property type="entry name" value="AAA"/>
    <property type="match status" value="1"/>
</dbReference>
<reference evidence="4 5" key="1">
    <citation type="journal article" date="2018" name="Sci. Rep.">
        <title>Raphidocelis subcapitata (=Pseudokirchneriella subcapitata) provides an insight into genome evolution and environmental adaptations in the Sphaeropleales.</title>
        <authorList>
            <person name="Suzuki S."/>
            <person name="Yamaguchi H."/>
            <person name="Nakajima N."/>
            <person name="Kawachi M."/>
        </authorList>
    </citation>
    <scope>NUCLEOTIDE SEQUENCE [LARGE SCALE GENOMIC DNA]</scope>
    <source>
        <strain evidence="4 5">NIES-35</strain>
    </source>
</reference>
<evidence type="ECO:0000256" key="1">
    <source>
        <dbReference type="ARBA" id="ARBA00022741"/>
    </source>
</evidence>
<evidence type="ECO:0000313" key="5">
    <source>
        <dbReference type="Proteomes" id="UP000247498"/>
    </source>
</evidence>
<keyword evidence="1" id="KW-0547">Nucleotide-binding</keyword>
<comment type="caution">
    <text evidence="4">The sequence shown here is derived from an EMBL/GenBank/DDBJ whole genome shotgun (WGS) entry which is preliminary data.</text>
</comment>
<dbReference type="SUPFAM" id="SSF52540">
    <property type="entry name" value="P-loop containing nucleoside triphosphate hydrolases"/>
    <property type="match status" value="1"/>
</dbReference>
<dbReference type="PANTHER" id="PTHR43119:SF1">
    <property type="entry name" value="ABC TRANSPORTER DOMAIN-CONTAINING PROTEIN"/>
    <property type="match status" value="1"/>
</dbReference>
<evidence type="ECO:0000256" key="2">
    <source>
        <dbReference type="ARBA" id="ARBA00022840"/>
    </source>
</evidence>